<dbReference type="SUPFAM" id="SSF46785">
    <property type="entry name" value="Winged helix' DNA-binding domain"/>
    <property type="match status" value="1"/>
</dbReference>
<keyword evidence="3" id="KW-1185">Reference proteome</keyword>
<dbReference type="EMBL" id="CP071060">
    <property type="protein sequence ID" value="QSI78645.1"/>
    <property type="molecule type" value="Genomic_DNA"/>
</dbReference>
<sequence>MTSCVEVDLVFADVVAEPGSAIRRVLFPVRSIISLTTAIGPHSGLEVGLIGDEGMLGATLLMGVDAAPLHALVQGQGTALSMSRESFLSAAAVGSALHRVLFRYMYVLMQQLAQTAACNRFHVVEARLARWLLMTHDRTHADGLHVTQEFLAWMLGVRRVGVTKAAGALQKRKLIHYARGEITVLDRVGLEAAACTCYAADCATYAAGMH</sequence>
<dbReference type="Pfam" id="PF13545">
    <property type="entry name" value="HTH_Crp_2"/>
    <property type="match status" value="1"/>
</dbReference>
<dbReference type="InterPro" id="IPR050397">
    <property type="entry name" value="Env_Response_Regulators"/>
</dbReference>
<name>A0ABX7MA73_9RHOO</name>
<evidence type="ECO:0000259" key="1">
    <source>
        <dbReference type="PROSITE" id="PS51063"/>
    </source>
</evidence>
<dbReference type="InterPro" id="IPR036390">
    <property type="entry name" value="WH_DNA-bd_sf"/>
</dbReference>
<reference evidence="2 3" key="1">
    <citation type="submission" date="2021-02" db="EMBL/GenBank/DDBJ databases">
        <title>Niveibacterium changnyeongensis HC41.</title>
        <authorList>
            <person name="Kang M."/>
        </authorList>
    </citation>
    <scope>NUCLEOTIDE SEQUENCE [LARGE SCALE GENOMIC DNA]</scope>
    <source>
        <strain evidence="2 3">HC41</strain>
    </source>
</reference>
<dbReference type="PROSITE" id="PS51063">
    <property type="entry name" value="HTH_CRP_2"/>
    <property type="match status" value="1"/>
</dbReference>
<evidence type="ECO:0000313" key="3">
    <source>
        <dbReference type="Proteomes" id="UP000663570"/>
    </source>
</evidence>
<dbReference type="InterPro" id="IPR012318">
    <property type="entry name" value="HTH_CRP"/>
</dbReference>
<dbReference type="RefSeq" id="WP_206256053.1">
    <property type="nucleotide sequence ID" value="NZ_CP071060.1"/>
</dbReference>
<dbReference type="InterPro" id="IPR014710">
    <property type="entry name" value="RmlC-like_jellyroll"/>
</dbReference>
<dbReference type="Proteomes" id="UP000663570">
    <property type="component" value="Chromosome"/>
</dbReference>
<protein>
    <submittedName>
        <fullName evidence="2">Crp/Fnr family transcriptional regulator</fullName>
    </submittedName>
</protein>
<proteinExistence type="predicted"/>
<evidence type="ECO:0000313" key="2">
    <source>
        <dbReference type="EMBL" id="QSI78645.1"/>
    </source>
</evidence>
<dbReference type="Gene3D" id="2.60.120.10">
    <property type="entry name" value="Jelly Rolls"/>
    <property type="match status" value="1"/>
</dbReference>
<dbReference type="PANTHER" id="PTHR24567:SF74">
    <property type="entry name" value="HTH-TYPE TRANSCRIPTIONAL REGULATOR ARCR"/>
    <property type="match status" value="1"/>
</dbReference>
<organism evidence="2 3">
    <name type="scientific">Niveibacterium microcysteis</name>
    <dbReference type="NCBI Taxonomy" id="2811415"/>
    <lineage>
        <taxon>Bacteria</taxon>
        <taxon>Pseudomonadati</taxon>
        <taxon>Pseudomonadota</taxon>
        <taxon>Betaproteobacteria</taxon>
        <taxon>Rhodocyclales</taxon>
        <taxon>Rhodocyclaceae</taxon>
        <taxon>Niveibacterium</taxon>
    </lineage>
</organism>
<accession>A0ABX7MA73</accession>
<feature type="domain" description="HTH crp-type" evidence="1">
    <location>
        <begin position="122"/>
        <end position="188"/>
    </location>
</feature>
<gene>
    <name evidence="2" type="ORF">JY500_08590</name>
</gene>
<dbReference type="PANTHER" id="PTHR24567">
    <property type="entry name" value="CRP FAMILY TRANSCRIPTIONAL REGULATORY PROTEIN"/>
    <property type="match status" value="1"/>
</dbReference>